<dbReference type="EnsemblPlants" id="PNT77266">
    <property type="protein sequence ID" value="PNT77266"/>
    <property type="gene ID" value="BRADI_1g60276v3"/>
</dbReference>
<dbReference type="EMBL" id="CM000880">
    <property type="protein sequence ID" value="PNT77266.1"/>
    <property type="molecule type" value="Genomic_DNA"/>
</dbReference>
<dbReference type="Proteomes" id="UP000008810">
    <property type="component" value="Chromosome 1"/>
</dbReference>
<dbReference type="AlphaFoldDB" id="A0A2K2DSK9"/>
<dbReference type="Gramene" id="PNT77266">
    <property type="protein sequence ID" value="PNT77266"/>
    <property type="gene ID" value="BRADI_1g60276v3"/>
</dbReference>
<keyword evidence="4" id="KW-1185">Reference proteome</keyword>
<evidence type="ECO:0000313" key="3">
    <source>
        <dbReference type="EnsemblPlants" id="PNT77266"/>
    </source>
</evidence>
<organism evidence="2">
    <name type="scientific">Brachypodium distachyon</name>
    <name type="common">Purple false brome</name>
    <name type="synonym">Trachynia distachya</name>
    <dbReference type="NCBI Taxonomy" id="15368"/>
    <lineage>
        <taxon>Eukaryota</taxon>
        <taxon>Viridiplantae</taxon>
        <taxon>Streptophyta</taxon>
        <taxon>Embryophyta</taxon>
        <taxon>Tracheophyta</taxon>
        <taxon>Spermatophyta</taxon>
        <taxon>Magnoliopsida</taxon>
        <taxon>Liliopsida</taxon>
        <taxon>Poales</taxon>
        <taxon>Poaceae</taxon>
        <taxon>BOP clade</taxon>
        <taxon>Pooideae</taxon>
        <taxon>Stipodae</taxon>
        <taxon>Brachypodieae</taxon>
        <taxon>Brachypodium</taxon>
    </lineage>
</organism>
<reference evidence="2 3" key="1">
    <citation type="journal article" date="2010" name="Nature">
        <title>Genome sequencing and analysis of the model grass Brachypodium distachyon.</title>
        <authorList>
            <consortium name="International Brachypodium Initiative"/>
        </authorList>
    </citation>
    <scope>NUCLEOTIDE SEQUENCE [LARGE SCALE GENOMIC DNA]</scope>
    <source>
        <strain evidence="2 3">Bd21</strain>
    </source>
</reference>
<proteinExistence type="predicted"/>
<reference evidence="2" key="2">
    <citation type="submission" date="2017-06" db="EMBL/GenBank/DDBJ databases">
        <title>WGS assembly of Brachypodium distachyon.</title>
        <authorList>
            <consortium name="The International Brachypodium Initiative"/>
            <person name="Lucas S."/>
            <person name="Harmon-Smith M."/>
            <person name="Lail K."/>
            <person name="Tice H."/>
            <person name="Grimwood J."/>
            <person name="Bruce D."/>
            <person name="Barry K."/>
            <person name="Shu S."/>
            <person name="Lindquist E."/>
            <person name="Wang M."/>
            <person name="Pitluck S."/>
            <person name="Vogel J.P."/>
            <person name="Garvin D.F."/>
            <person name="Mockler T.C."/>
            <person name="Schmutz J."/>
            <person name="Rokhsar D."/>
            <person name="Bevan M.W."/>
        </authorList>
    </citation>
    <scope>NUCLEOTIDE SEQUENCE</scope>
    <source>
        <strain evidence="2">Bd21</strain>
    </source>
</reference>
<feature type="compositionally biased region" description="Low complexity" evidence="1">
    <location>
        <begin position="75"/>
        <end position="91"/>
    </location>
</feature>
<name>A0A2K2DSK9_BRADI</name>
<feature type="region of interest" description="Disordered" evidence="1">
    <location>
        <begin position="1"/>
        <end position="109"/>
    </location>
</feature>
<reference evidence="3" key="3">
    <citation type="submission" date="2018-08" db="UniProtKB">
        <authorList>
            <consortium name="EnsemblPlants"/>
        </authorList>
    </citation>
    <scope>IDENTIFICATION</scope>
    <source>
        <strain evidence="3">cv. Bd21</strain>
    </source>
</reference>
<evidence type="ECO:0000256" key="1">
    <source>
        <dbReference type="SAM" id="MobiDB-lite"/>
    </source>
</evidence>
<accession>A0A2K2DSK9</accession>
<feature type="compositionally biased region" description="Basic and acidic residues" evidence="1">
    <location>
        <begin position="1"/>
        <end position="14"/>
    </location>
</feature>
<evidence type="ECO:0000313" key="4">
    <source>
        <dbReference type="Proteomes" id="UP000008810"/>
    </source>
</evidence>
<evidence type="ECO:0000313" key="2">
    <source>
        <dbReference type="EMBL" id="PNT77266.1"/>
    </source>
</evidence>
<sequence>MLTREGNRRFHVDSVRPNPPSRPPSAAAGQLRSTVPSRTHHEVPHPLPRAKSRPEASQSRRHRRWPPPSIGPARPSICCAAPSRSSAAASYLPPPPPGGLPRCQEASPRPPTLVPVAAAASCPGAGAGYAITRSSTSWTTCCSGRPLDGLPAVAHRVGTTSGRAAIGHRRTGG</sequence>
<gene>
    <name evidence="2" type="ORF">BRADI_1g60276v3</name>
</gene>
<protein>
    <submittedName>
        <fullName evidence="2 3">Uncharacterized protein</fullName>
    </submittedName>
</protein>
<dbReference type="InParanoid" id="A0A2K2DSK9"/>